<evidence type="ECO:0000256" key="6">
    <source>
        <dbReference type="ARBA" id="ARBA00022604"/>
    </source>
</evidence>
<dbReference type="Pfam" id="PF16676">
    <property type="entry name" value="FOXO-TAD"/>
    <property type="match status" value="1"/>
</dbReference>
<dbReference type="GO" id="GO:0005737">
    <property type="term" value="C:cytoplasm"/>
    <property type="evidence" value="ECO:0007669"/>
    <property type="project" value="UniProtKB-SubCell"/>
</dbReference>
<feature type="compositionally biased region" description="Low complexity" evidence="13">
    <location>
        <begin position="324"/>
        <end position="335"/>
    </location>
</feature>
<dbReference type="AlphaFoldDB" id="A0A3S0ZTP7"/>
<dbReference type="CDD" id="cd20032">
    <property type="entry name" value="FH_FOXO"/>
    <property type="match status" value="1"/>
</dbReference>
<name>A0A3S0ZTP7_ELYCH</name>
<dbReference type="Proteomes" id="UP000271974">
    <property type="component" value="Unassembled WGS sequence"/>
</dbReference>
<feature type="region of interest" description="Disordered" evidence="13">
    <location>
        <begin position="154"/>
        <end position="186"/>
    </location>
</feature>
<evidence type="ECO:0000256" key="9">
    <source>
        <dbReference type="ARBA" id="ARBA00023163"/>
    </source>
</evidence>
<sequence>MESGGIDLDLDLDLDSNFEPQSRARSNTWPLRPPREVEPQSSPVGGAEDANNGPDVQIGKDPLGLTAKKSGSRRNAWGNLSYADLITKAIQSSPENRLTLSQIYDWMVQNVPYFKGKGDSTSSAGWKNSIRHNLSLHNRFMRIQNEGTGKSSWWVLNPDAKPGKAPRRRAGSMETKSYEKKRGRVRKKVEALRAMENGGLGGALSPGGSDDYLDSLSFGDFRPRASSNASSCGRLSPIHAAAEPDLHDNQVPPMSPIPWGREVSNSPTIYQGDGSSYSELIDSLDVRMKLSQDIVTGLSDPYLSASSREFPSSSNSGQPTNFLGVDSGSSDGVSGQYQHLPAPPPYPKAGQQQQQQQMNGLEYSRQNLHSGLCLQQQIHTGQANNQLNITTNSDTGGNGGGSSPYRQAHSIDLYGDEYRGGSLGSQDSNCISPGLAQCNSPGSLSVNTQQANLASSPDPPQQVSPSLHQQCSQLSLSPLTCQQLSLSPQQRRHLLQQLPSQSASHQQQLQAVTQAPILREALTRGPLAYRSHTAANTPSPNFSPQGNLSPQGNMSPINANNLVQPCNNVLINGNGMRSNMSLCGQLRNADQLGYLDSNSQALSGYACNPGTSNNNSNSSNMTGDPLDIDMDLISDIDYHYDVDQVIKQELSLEGNLDFNFEQGPGTSVGQNVVH</sequence>
<dbReference type="PRINTS" id="PR00053">
    <property type="entry name" value="FORKHEAD"/>
</dbReference>
<reference evidence="15 16" key="1">
    <citation type="submission" date="2019-01" db="EMBL/GenBank/DDBJ databases">
        <title>A draft genome assembly of the solar-powered sea slug Elysia chlorotica.</title>
        <authorList>
            <person name="Cai H."/>
            <person name="Li Q."/>
            <person name="Fang X."/>
            <person name="Li J."/>
            <person name="Curtis N.E."/>
            <person name="Altenburger A."/>
            <person name="Shibata T."/>
            <person name="Feng M."/>
            <person name="Maeda T."/>
            <person name="Schwartz J.A."/>
            <person name="Shigenobu S."/>
            <person name="Lundholm N."/>
            <person name="Nishiyama T."/>
            <person name="Yang H."/>
            <person name="Hasebe M."/>
            <person name="Li S."/>
            <person name="Pierce S.K."/>
            <person name="Wang J."/>
        </authorList>
    </citation>
    <scope>NUCLEOTIDE SEQUENCE [LARGE SCALE GENOMIC DNA]</scope>
    <source>
        <strain evidence="15">EC2010</strain>
        <tissue evidence="15">Whole organism of an adult</tissue>
    </source>
</reference>
<evidence type="ECO:0000256" key="7">
    <source>
        <dbReference type="ARBA" id="ARBA00023015"/>
    </source>
</evidence>
<dbReference type="InterPro" id="IPR030456">
    <property type="entry name" value="TF_fork_head_CS_2"/>
</dbReference>
<keyword evidence="5" id="KW-0597">Phosphoprotein</keyword>
<dbReference type="PROSITE" id="PS50039">
    <property type="entry name" value="FORK_HEAD_3"/>
    <property type="match status" value="1"/>
</dbReference>
<dbReference type="SMART" id="SM00339">
    <property type="entry name" value="FH"/>
    <property type="match status" value="1"/>
</dbReference>
<dbReference type="PROSITE" id="PS00658">
    <property type="entry name" value="FORK_HEAD_2"/>
    <property type="match status" value="1"/>
</dbReference>
<keyword evidence="4" id="KW-0963">Cytoplasm</keyword>
<feature type="compositionally biased region" description="Polar residues" evidence="13">
    <location>
        <begin position="306"/>
        <end position="321"/>
    </location>
</feature>
<keyword evidence="10 12" id="KW-0539">Nucleus</keyword>
<dbReference type="GO" id="GO:0000981">
    <property type="term" value="F:DNA-binding transcription factor activity, RNA polymerase II-specific"/>
    <property type="evidence" value="ECO:0007669"/>
    <property type="project" value="TreeGrafter"/>
</dbReference>
<keyword evidence="9" id="KW-0804">Transcription</keyword>
<dbReference type="GO" id="GO:0000978">
    <property type="term" value="F:RNA polymerase II cis-regulatory region sequence-specific DNA binding"/>
    <property type="evidence" value="ECO:0007669"/>
    <property type="project" value="TreeGrafter"/>
</dbReference>
<proteinExistence type="predicted"/>
<evidence type="ECO:0000256" key="12">
    <source>
        <dbReference type="PROSITE-ProRule" id="PRU00089"/>
    </source>
</evidence>
<evidence type="ECO:0000256" key="2">
    <source>
        <dbReference type="ARBA" id="ARBA00004496"/>
    </source>
</evidence>
<evidence type="ECO:0000256" key="3">
    <source>
        <dbReference type="ARBA" id="ARBA00022473"/>
    </source>
</evidence>
<feature type="region of interest" description="Disordered" evidence="13">
    <location>
        <begin position="241"/>
        <end position="271"/>
    </location>
</feature>
<dbReference type="InterPro" id="IPR032067">
    <property type="entry name" value="FOXO-TAD"/>
</dbReference>
<dbReference type="Gene3D" id="1.10.10.10">
    <property type="entry name" value="Winged helix-like DNA-binding domain superfamily/Winged helix DNA-binding domain"/>
    <property type="match status" value="1"/>
</dbReference>
<evidence type="ECO:0000256" key="1">
    <source>
        <dbReference type="ARBA" id="ARBA00004123"/>
    </source>
</evidence>
<dbReference type="STRING" id="188477.A0A3S0ZTP7"/>
<dbReference type="FunFam" id="1.10.10.10:FF:000032">
    <property type="entry name" value="Forkhead box protein O4"/>
    <property type="match status" value="1"/>
</dbReference>
<evidence type="ECO:0000256" key="8">
    <source>
        <dbReference type="ARBA" id="ARBA00023125"/>
    </source>
</evidence>
<feature type="region of interest" description="Disordered" evidence="13">
    <location>
        <begin position="1"/>
        <end position="70"/>
    </location>
</feature>
<keyword evidence="6" id="KW-0341">Growth regulation</keyword>
<dbReference type="SUPFAM" id="SSF46785">
    <property type="entry name" value="Winged helix' DNA-binding domain"/>
    <property type="match status" value="1"/>
</dbReference>
<evidence type="ECO:0000256" key="10">
    <source>
        <dbReference type="ARBA" id="ARBA00023242"/>
    </source>
</evidence>
<keyword evidence="16" id="KW-1185">Reference proteome</keyword>
<dbReference type="InterPro" id="IPR001766">
    <property type="entry name" value="Fork_head_dom"/>
</dbReference>
<comment type="subcellular location">
    <subcellularLocation>
        <location evidence="2">Cytoplasm</location>
    </subcellularLocation>
    <subcellularLocation>
        <location evidence="1 12">Nucleus</location>
    </subcellularLocation>
</comment>
<feature type="region of interest" description="Disordered" evidence="13">
    <location>
        <begin position="387"/>
        <end position="408"/>
    </location>
</feature>
<evidence type="ECO:0000256" key="4">
    <source>
        <dbReference type="ARBA" id="ARBA00022490"/>
    </source>
</evidence>
<feature type="compositionally biased region" description="Polar residues" evidence="13">
    <location>
        <begin position="18"/>
        <end position="29"/>
    </location>
</feature>
<dbReference type="EMBL" id="RQTK01000165">
    <property type="protein sequence ID" value="RUS85592.1"/>
    <property type="molecule type" value="Genomic_DNA"/>
</dbReference>
<feature type="region of interest" description="Disordered" evidence="13">
    <location>
        <begin position="450"/>
        <end position="469"/>
    </location>
</feature>
<evidence type="ECO:0000256" key="13">
    <source>
        <dbReference type="SAM" id="MobiDB-lite"/>
    </source>
</evidence>
<evidence type="ECO:0000256" key="5">
    <source>
        <dbReference type="ARBA" id="ARBA00022553"/>
    </source>
</evidence>
<protein>
    <recommendedName>
        <fullName evidence="11">Forkhead box protein O</fullName>
    </recommendedName>
</protein>
<keyword evidence="3" id="KW-0217">Developmental protein</keyword>
<organism evidence="15 16">
    <name type="scientific">Elysia chlorotica</name>
    <name type="common">Eastern emerald elysia</name>
    <name type="synonym">Sea slug</name>
    <dbReference type="NCBI Taxonomy" id="188477"/>
    <lineage>
        <taxon>Eukaryota</taxon>
        <taxon>Metazoa</taxon>
        <taxon>Spiralia</taxon>
        <taxon>Lophotrochozoa</taxon>
        <taxon>Mollusca</taxon>
        <taxon>Gastropoda</taxon>
        <taxon>Heterobranchia</taxon>
        <taxon>Euthyneura</taxon>
        <taxon>Panpulmonata</taxon>
        <taxon>Sacoglossa</taxon>
        <taxon>Placobranchoidea</taxon>
        <taxon>Plakobranchidae</taxon>
        <taxon>Elysia</taxon>
    </lineage>
</organism>
<gene>
    <name evidence="15" type="ORF">EGW08_006675</name>
</gene>
<evidence type="ECO:0000259" key="14">
    <source>
        <dbReference type="PROSITE" id="PS50039"/>
    </source>
</evidence>
<accession>A0A3S0ZTP7</accession>
<dbReference type="PANTHER" id="PTHR45767">
    <property type="entry name" value="FORKHEAD BOX PROTEIN O"/>
    <property type="match status" value="1"/>
</dbReference>
<evidence type="ECO:0000313" key="15">
    <source>
        <dbReference type="EMBL" id="RUS85592.1"/>
    </source>
</evidence>
<feature type="region of interest" description="Disordered" evidence="13">
    <location>
        <begin position="306"/>
        <end position="359"/>
    </location>
</feature>
<dbReference type="GO" id="GO:0005634">
    <property type="term" value="C:nucleus"/>
    <property type="evidence" value="ECO:0007669"/>
    <property type="project" value="UniProtKB-SubCell"/>
</dbReference>
<dbReference type="Pfam" id="PF00250">
    <property type="entry name" value="Forkhead"/>
    <property type="match status" value="1"/>
</dbReference>
<evidence type="ECO:0000256" key="11">
    <source>
        <dbReference type="ARBA" id="ARBA00039893"/>
    </source>
</evidence>
<dbReference type="PANTHER" id="PTHR45767:SF2">
    <property type="entry name" value="FORKHEAD BOX PROTEIN O"/>
    <property type="match status" value="1"/>
</dbReference>
<dbReference type="InterPro" id="IPR036388">
    <property type="entry name" value="WH-like_DNA-bd_sf"/>
</dbReference>
<feature type="domain" description="Fork-head" evidence="14">
    <location>
        <begin position="77"/>
        <end position="183"/>
    </location>
</feature>
<comment type="caution">
    <text evidence="15">The sequence shown here is derived from an EMBL/GenBank/DDBJ whole genome shotgun (WGS) entry which is preliminary data.</text>
</comment>
<dbReference type="InterPro" id="IPR036390">
    <property type="entry name" value="WH_DNA-bd_sf"/>
</dbReference>
<keyword evidence="8 12" id="KW-0238">DNA-binding</keyword>
<keyword evidence="7" id="KW-0805">Transcription regulation</keyword>
<feature type="DNA-binding region" description="Fork-head" evidence="12">
    <location>
        <begin position="77"/>
        <end position="183"/>
    </location>
</feature>
<evidence type="ECO:0000313" key="16">
    <source>
        <dbReference type="Proteomes" id="UP000271974"/>
    </source>
</evidence>
<dbReference type="OrthoDB" id="5954824at2759"/>